<evidence type="ECO:0000313" key="3">
    <source>
        <dbReference type="Proteomes" id="UP000596387"/>
    </source>
</evidence>
<evidence type="ECO:0000313" key="2">
    <source>
        <dbReference type="EMBL" id="QRF68896.1"/>
    </source>
</evidence>
<dbReference type="SUPFAM" id="SSF51569">
    <property type="entry name" value="Aldolase"/>
    <property type="match status" value="1"/>
</dbReference>
<dbReference type="Gene3D" id="3.90.1210.10">
    <property type="entry name" value="Antifreeze-like/N-acetylneuraminic acid synthase C-terminal domain"/>
    <property type="match status" value="1"/>
</dbReference>
<gene>
    <name evidence="2" type="primary">pseI</name>
    <name evidence="2" type="ORF">GQA70_21230</name>
</gene>
<keyword evidence="3" id="KW-1185">Reference proteome</keyword>
<dbReference type="InterPro" id="IPR020030">
    <property type="entry name" value="Pseudaminic_synth_PseI"/>
</dbReference>
<dbReference type="InterPro" id="IPR013132">
    <property type="entry name" value="PseI/NeuA/B-like_N"/>
</dbReference>
<dbReference type="PANTHER" id="PTHR42966">
    <property type="entry name" value="N-ACETYLNEURAMINATE SYNTHASE"/>
    <property type="match status" value="1"/>
</dbReference>
<proteinExistence type="predicted"/>
<name>A0ABX7FG35_9RHOB</name>
<dbReference type="SMART" id="SM00858">
    <property type="entry name" value="SAF"/>
    <property type="match status" value="1"/>
</dbReference>
<dbReference type="PANTHER" id="PTHR42966:SF2">
    <property type="entry name" value="PSEUDAMINIC ACID SYNTHASE"/>
    <property type="match status" value="1"/>
</dbReference>
<dbReference type="Pfam" id="PF03102">
    <property type="entry name" value="NeuB"/>
    <property type="match status" value="1"/>
</dbReference>
<dbReference type="EMBL" id="CP047169">
    <property type="protein sequence ID" value="QRF68896.1"/>
    <property type="molecule type" value="Genomic_DNA"/>
</dbReference>
<keyword evidence="2" id="KW-0614">Plasmid</keyword>
<organism evidence="2 3">
    <name type="scientific">Ponticoccus alexandrii</name>
    <dbReference type="NCBI Taxonomy" id="1943633"/>
    <lineage>
        <taxon>Bacteria</taxon>
        <taxon>Pseudomonadati</taxon>
        <taxon>Pseudomonadota</taxon>
        <taxon>Alphaproteobacteria</taxon>
        <taxon>Rhodobacterales</taxon>
        <taxon>Roseobacteraceae</taxon>
        <taxon>Ponticoccus</taxon>
    </lineage>
</organism>
<reference evidence="2 3" key="1">
    <citation type="submission" date="2019-12" db="EMBL/GenBank/DDBJ databases">
        <title>Complete Genome Sequence of a Quorum-Sensing Bacterium,Rhodobacteraceae bacterium C31, Isolated from a marine microalgae symbiotic bacteria.</title>
        <authorList>
            <person name="Zhang Y."/>
        </authorList>
    </citation>
    <scope>NUCLEOTIDE SEQUENCE [LARGE SCALE GENOMIC DNA]</scope>
    <source>
        <strain evidence="2 3">C31</strain>
        <plasmid evidence="2 3">p-SCP3</plasmid>
    </source>
</reference>
<dbReference type="CDD" id="cd11615">
    <property type="entry name" value="SAF_NeuB_like"/>
    <property type="match status" value="1"/>
</dbReference>
<accession>A0ABX7FG35</accession>
<dbReference type="Gene3D" id="3.20.20.70">
    <property type="entry name" value="Aldolase class I"/>
    <property type="match status" value="1"/>
</dbReference>
<dbReference type="NCBIfam" id="TIGR03586">
    <property type="entry name" value="PseI"/>
    <property type="match status" value="1"/>
</dbReference>
<dbReference type="Pfam" id="PF08666">
    <property type="entry name" value="SAF"/>
    <property type="match status" value="1"/>
</dbReference>
<dbReference type="Proteomes" id="UP000596387">
    <property type="component" value="Plasmid p-SCP3"/>
</dbReference>
<geneLocation type="plasmid" evidence="2 3">
    <name>p-SCP3</name>
</geneLocation>
<dbReference type="InterPro" id="IPR036732">
    <property type="entry name" value="AFP_Neu5c_C_sf"/>
</dbReference>
<dbReference type="GO" id="GO:0016740">
    <property type="term" value="F:transferase activity"/>
    <property type="evidence" value="ECO:0007669"/>
    <property type="project" value="UniProtKB-KW"/>
</dbReference>
<dbReference type="InterPro" id="IPR013785">
    <property type="entry name" value="Aldolase_TIM"/>
</dbReference>
<dbReference type="SUPFAM" id="SSF51269">
    <property type="entry name" value="AFP III-like domain"/>
    <property type="match status" value="1"/>
</dbReference>
<dbReference type="InterPro" id="IPR057736">
    <property type="entry name" value="SAF_PseI/NeuA/NeuB"/>
</dbReference>
<sequence length="351" mass="38458">MRHQQTIEIAGRKIGPNEKPYVLAEMSGNHNNDINRALKLIDAAAEAGADGVKLQTYTADTITIDIRTGEFLLDDGGLWHGRTLYDLYQEASTPWEWHEELFAHAKKRGIACFSTPFDPTAVDFLESLDAPAYKIASLELTDVDLIAKVAQTGKPMIISNGMGSMGEIDEAVRVARANGCKDLILLKCTSAYPALPRDANLSTMNVLREAFDCQVGLSDHTMGTHVPIAAVTLGATVIEKHFTLRRADGGVDSAFSLEPEELAQLVRESAEAHEAVGVPTFGSPEAEATSRRSRRSLYVVKDIKAGEVFDDTNIRSIRPGLGLPVKHRPEFMGRTARRDIKRGTPVSWDLF</sequence>
<dbReference type="PROSITE" id="PS50844">
    <property type="entry name" value="AFP_LIKE"/>
    <property type="match status" value="1"/>
</dbReference>
<keyword evidence="2" id="KW-0808">Transferase</keyword>
<protein>
    <submittedName>
        <fullName evidence="2">Pseudaminic acid synthase</fullName>
        <ecNumber evidence="2">2.5.1.97</ecNumber>
    </submittedName>
</protein>
<dbReference type="EC" id="2.5.1.97" evidence="2"/>
<dbReference type="InterPro" id="IPR013974">
    <property type="entry name" value="SAF"/>
</dbReference>
<dbReference type="InterPro" id="IPR051690">
    <property type="entry name" value="PseI-like"/>
</dbReference>
<dbReference type="InterPro" id="IPR006190">
    <property type="entry name" value="SAF_AFP_Neu5Ac"/>
</dbReference>
<evidence type="ECO:0000259" key="1">
    <source>
        <dbReference type="PROSITE" id="PS50844"/>
    </source>
</evidence>
<feature type="domain" description="AFP-like" evidence="1">
    <location>
        <begin position="296"/>
        <end position="351"/>
    </location>
</feature>
<dbReference type="RefSeq" id="WP_023848000.1">
    <property type="nucleotide sequence ID" value="NZ_CP047169.1"/>
</dbReference>